<accession>A0A844W0T9</accession>
<sequence length="401" mass="43964">MDSFVEGSGVEDTGRAFGAWQMPDEYRELQATVRRFVQNDVKAVEDTLEHDATFCPPDKLKPLQDKAKSLGLWCVRTPVDYGGAGLNLLGQAVWAEEAKQVRMGLYNAACGAFGADPPNVIWEGNRQQVEKYGLPGVEKGSKCFVAISESSGGADPGRAIQLKAEKVGGKYILNGSKMWITGAAKADWGIVYARTGGRGRSGISSFIVDRDTPGLTMKEIPVIRAYSPFELHFDSVEIPAENLLGEEGGGFRLAEKWLVDNRIQYSAGTIGVAQAALDIAVKWAKERETFGSALADKQAIQWMLADSEMELRAARLIVYDAAWRGDLGQDFKLEASIAKVTATETAGRVVDRCMQILGGLGVSKELPLERWYRELRIHRIGEGPSEVHRMVVARNLLNGRR</sequence>
<keyword evidence="4 7" id="KW-0285">Flavoprotein</keyword>
<evidence type="ECO:0000256" key="2">
    <source>
        <dbReference type="ARBA" id="ARBA00009347"/>
    </source>
</evidence>
<dbReference type="SUPFAM" id="SSF56645">
    <property type="entry name" value="Acyl-CoA dehydrogenase NM domain-like"/>
    <property type="match status" value="1"/>
</dbReference>
<dbReference type="InterPro" id="IPR037069">
    <property type="entry name" value="AcylCoA_DH/ox_N_sf"/>
</dbReference>
<proteinExistence type="inferred from homology"/>
<dbReference type="Pfam" id="PF02770">
    <property type="entry name" value="Acyl-CoA_dh_M"/>
    <property type="match status" value="1"/>
</dbReference>
<evidence type="ECO:0000256" key="6">
    <source>
        <dbReference type="ARBA" id="ARBA00023002"/>
    </source>
</evidence>
<dbReference type="InterPro" id="IPR013786">
    <property type="entry name" value="AcylCoA_DH/ox_N"/>
</dbReference>
<keyword evidence="12" id="KW-1185">Reference proteome</keyword>
<evidence type="ECO:0000256" key="5">
    <source>
        <dbReference type="ARBA" id="ARBA00022827"/>
    </source>
</evidence>
<evidence type="ECO:0000259" key="8">
    <source>
        <dbReference type="Pfam" id="PF00441"/>
    </source>
</evidence>
<organism evidence="11 12">
    <name type="scientific">Pseudooceanicola pacificus</name>
    <dbReference type="NCBI Taxonomy" id="2676438"/>
    <lineage>
        <taxon>Bacteria</taxon>
        <taxon>Pseudomonadati</taxon>
        <taxon>Pseudomonadota</taxon>
        <taxon>Alphaproteobacteria</taxon>
        <taxon>Rhodobacterales</taxon>
        <taxon>Paracoccaceae</taxon>
        <taxon>Pseudooceanicola</taxon>
    </lineage>
</organism>
<dbReference type="GO" id="GO:0050660">
    <property type="term" value="F:flavin adenine dinucleotide binding"/>
    <property type="evidence" value="ECO:0007669"/>
    <property type="project" value="InterPro"/>
</dbReference>
<reference evidence="11 12" key="1">
    <citation type="submission" date="2019-11" db="EMBL/GenBank/DDBJ databases">
        <title>Pseudooceanicola pacifica sp. nov., isolated from deep-sea sediment of the Pacific Ocean.</title>
        <authorList>
            <person name="Lyu L."/>
        </authorList>
    </citation>
    <scope>NUCLEOTIDE SEQUENCE [LARGE SCALE GENOMIC DNA]</scope>
    <source>
        <strain evidence="11 12">216_PA32_1</strain>
    </source>
</reference>
<dbReference type="PANTHER" id="PTHR48083">
    <property type="entry name" value="MEDIUM-CHAIN SPECIFIC ACYL-COA DEHYDROGENASE, MITOCHONDRIAL-RELATED"/>
    <property type="match status" value="1"/>
</dbReference>
<dbReference type="InterPro" id="IPR009075">
    <property type="entry name" value="AcylCo_DH/oxidase_C"/>
</dbReference>
<dbReference type="Gene3D" id="1.20.140.10">
    <property type="entry name" value="Butyryl-CoA Dehydrogenase, subunit A, domain 3"/>
    <property type="match status" value="1"/>
</dbReference>
<keyword evidence="5 7" id="KW-0274">FAD</keyword>
<evidence type="ECO:0000256" key="1">
    <source>
        <dbReference type="ARBA" id="ARBA00001974"/>
    </source>
</evidence>
<dbReference type="InterPro" id="IPR046373">
    <property type="entry name" value="Acyl-CoA_Oxase/DH_mid-dom_sf"/>
</dbReference>
<evidence type="ECO:0000313" key="12">
    <source>
        <dbReference type="Proteomes" id="UP000443843"/>
    </source>
</evidence>
<dbReference type="GO" id="GO:0005737">
    <property type="term" value="C:cytoplasm"/>
    <property type="evidence" value="ECO:0007669"/>
    <property type="project" value="TreeGrafter"/>
</dbReference>
<feature type="domain" description="Acyl-CoA dehydrogenase/oxidase N-terminal" evidence="10">
    <location>
        <begin position="24"/>
        <end position="132"/>
    </location>
</feature>
<comment type="similarity">
    <text evidence="2 7">Belongs to the acyl-CoA dehydrogenase family.</text>
</comment>
<dbReference type="InterPro" id="IPR006089">
    <property type="entry name" value="Acyl-CoA_DH_CS"/>
</dbReference>
<name>A0A844W0T9_9RHOB</name>
<evidence type="ECO:0000259" key="9">
    <source>
        <dbReference type="Pfam" id="PF02770"/>
    </source>
</evidence>
<evidence type="ECO:0000256" key="4">
    <source>
        <dbReference type="ARBA" id="ARBA00022630"/>
    </source>
</evidence>
<evidence type="ECO:0000313" key="11">
    <source>
        <dbReference type="EMBL" id="MWB77347.1"/>
    </source>
</evidence>
<dbReference type="InterPro" id="IPR050741">
    <property type="entry name" value="Acyl-CoA_dehydrogenase"/>
</dbReference>
<dbReference type="GO" id="GO:0033539">
    <property type="term" value="P:fatty acid beta-oxidation using acyl-CoA dehydrogenase"/>
    <property type="evidence" value="ECO:0007669"/>
    <property type="project" value="TreeGrafter"/>
</dbReference>
<dbReference type="Proteomes" id="UP000443843">
    <property type="component" value="Unassembled WGS sequence"/>
</dbReference>
<dbReference type="AlphaFoldDB" id="A0A844W0T9"/>
<comment type="caution">
    <text evidence="11">The sequence shown here is derived from an EMBL/GenBank/DDBJ whole genome shotgun (WGS) entry which is preliminary data.</text>
</comment>
<protein>
    <recommendedName>
        <fullName evidence="3">Medium-chain specific acyl-CoA dehydrogenase, mitochondrial</fullName>
    </recommendedName>
</protein>
<dbReference type="EMBL" id="WNXQ01000002">
    <property type="protein sequence ID" value="MWB77347.1"/>
    <property type="molecule type" value="Genomic_DNA"/>
</dbReference>
<dbReference type="Gene3D" id="1.10.540.10">
    <property type="entry name" value="Acyl-CoA dehydrogenase/oxidase, N-terminal domain"/>
    <property type="match status" value="1"/>
</dbReference>
<keyword evidence="6 7" id="KW-0560">Oxidoreductase</keyword>
<dbReference type="InterPro" id="IPR009100">
    <property type="entry name" value="AcylCoA_DH/oxidase_NM_dom_sf"/>
</dbReference>
<gene>
    <name evidence="11" type="ORF">GLS40_04855</name>
</gene>
<dbReference type="SUPFAM" id="SSF47203">
    <property type="entry name" value="Acyl-CoA dehydrogenase C-terminal domain-like"/>
    <property type="match status" value="1"/>
</dbReference>
<dbReference type="Gene3D" id="2.40.110.10">
    <property type="entry name" value="Butyryl-CoA Dehydrogenase, subunit A, domain 2"/>
    <property type="match status" value="1"/>
</dbReference>
<feature type="domain" description="Acyl-CoA oxidase/dehydrogenase middle" evidence="9">
    <location>
        <begin position="146"/>
        <end position="235"/>
    </location>
</feature>
<evidence type="ECO:0000256" key="7">
    <source>
        <dbReference type="RuleBase" id="RU362125"/>
    </source>
</evidence>
<dbReference type="RefSeq" id="WP_160381607.1">
    <property type="nucleotide sequence ID" value="NZ_WNXQ01000002.1"/>
</dbReference>
<feature type="domain" description="Acyl-CoA dehydrogenase/oxidase C-terminal" evidence="8">
    <location>
        <begin position="248"/>
        <end position="397"/>
    </location>
</feature>
<dbReference type="PANTHER" id="PTHR48083:SF2">
    <property type="entry name" value="MEDIUM-CHAIN SPECIFIC ACYL-COA DEHYDROGENASE, MITOCHONDRIAL"/>
    <property type="match status" value="1"/>
</dbReference>
<dbReference type="Pfam" id="PF00441">
    <property type="entry name" value="Acyl-CoA_dh_1"/>
    <property type="match status" value="1"/>
</dbReference>
<dbReference type="Pfam" id="PF02771">
    <property type="entry name" value="Acyl-CoA_dh_N"/>
    <property type="match status" value="1"/>
</dbReference>
<dbReference type="InterPro" id="IPR006091">
    <property type="entry name" value="Acyl-CoA_Oxase/DH_mid-dom"/>
</dbReference>
<dbReference type="GO" id="GO:0003995">
    <property type="term" value="F:acyl-CoA dehydrogenase activity"/>
    <property type="evidence" value="ECO:0007669"/>
    <property type="project" value="InterPro"/>
</dbReference>
<dbReference type="PROSITE" id="PS00073">
    <property type="entry name" value="ACYL_COA_DH_2"/>
    <property type="match status" value="1"/>
</dbReference>
<evidence type="ECO:0000259" key="10">
    <source>
        <dbReference type="Pfam" id="PF02771"/>
    </source>
</evidence>
<dbReference type="InterPro" id="IPR036250">
    <property type="entry name" value="AcylCo_DH-like_C"/>
</dbReference>
<dbReference type="FunFam" id="1.20.140.10:FF:000001">
    <property type="entry name" value="Acyl-CoA dehydrogenase"/>
    <property type="match status" value="1"/>
</dbReference>
<comment type="cofactor">
    <cofactor evidence="1 7">
        <name>FAD</name>
        <dbReference type="ChEBI" id="CHEBI:57692"/>
    </cofactor>
</comment>
<evidence type="ECO:0000256" key="3">
    <source>
        <dbReference type="ARBA" id="ARBA00019125"/>
    </source>
</evidence>